<evidence type="ECO:0000256" key="3">
    <source>
        <dbReference type="ARBA" id="ARBA00023002"/>
    </source>
</evidence>
<evidence type="ECO:0000256" key="4">
    <source>
        <dbReference type="ARBA" id="ARBA00048448"/>
    </source>
</evidence>
<feature type="binding site" evidence="5">
    <location>
        <position position="381"/>
    </location>
    <ligand>
        <name>substrate</name>
    </ligand>
</feature>
<dbReference type="PANTHER" id="PTHR43563">
    <property type="entry name" value="AMINE OXIDASE"/>
    <property type="match status" value="1"/>
</dbReference>
<dbReference type="EMBL" id="CAAKMV010000137">
    <property type="protein sequence ID" value="VIO59051.1"/>
    <property type="molecule type" value="Genomic_DNA"/>
</dbReference>
<dbReference type="InterPro" id="IPR001613">
    <property type="entry name" value="Flavin_amine_oxidase"/>
</dbReference>
<dbReference type="OrthoDB" id="7777654at2759"/>
<keyword evidence="6" id="KW-0274">FAD</keyword>
<protein>
    <recommendedName>
        <fullName evidence="6">Amine oxidase</fullName>
        <ecNumber evidence="6">1.4.3.-</ecNumber>
    </recommendedName>
</protein>
<comment type="catalytic activity">
    <reaction evidence="4">
        <text>a secondary aliphatic amine + O2 + H2O = a primary amine + an aldehyde + H2O2</text>
        <dbReference type="Rhea" id="RHEA:26414"/>
        <dbReference type="ChEBI" id="CHEBI:15377"/>
        <dbReference type="ChEBI" id="CHEBI:15379"/>
        <dbReference type="ChEBI" id="CHEBI:16240"/>
        <dbReference type="ChEBI" id="CHEBI:17478"/>
        <dbReference type="ChEBI" id="CHEBI:58855"/>
        <dbReference type="ChEBI" id="CHEBI:65296"/>
        <dbReference type="EC" id="1.4.3.4"/>
    </reaction>
</comment>
<comment type="similarity">
    <text evidence="2 6">Belongs to the flavin monoamine oxidase family.</text>
</comment>
<dbReference type="Pfam" id="PF01593">
    <property type="entry name" value="Amino_oxidase"/>
    <property type="match status" value="1"/>
</dbReference>
<dbReference type="PANTHER" id="PTHR43563:SF1">
    <property type="entry name" value="AMINE OXIDASE [FLAVIN-CONTAINING] B"/>
    <property type="match status" value="1"/>
</dbReference>
<organism evidence="7">
    <name type="scientific">Gibberella zeae</name>
    <name type="common">Wheat head blight fungus</name>
    <name type="synonym">Fusarium graminearum</name>
    <dbReference type="NCBI Taxonomy" id="5518"/>
    <lineage>
        <taxon>Eukaryota</taxon>
        <taxon>Fungi</taxon>
        <taxon>Dikarya</taxon>
        <taxon>Ascomycota</taxon>
        <taxon>Pezizomycotina</taxon>
        <taxon>Sordariomycetes</taxon>
        <taxon>Hypocreomycetidae</taxon>
        <taxon>Hypocreales</taxon>
        <taxon>Nectriaceae</taxon>
        <taxon>Fusarium</taxon>
    </lineage>
</organism>
<proteinExistence type="inferred from homology"/>
<feature type="binding site" evidence="5">
    <location>
        <begin position="67"/>
        <end position="68"/>
    </location>
    <ligand>
        <name>FAD</name>
        <dbReference type="ChEBI" id="CHEBI:57692"/>
    </ligand>
</feature>
<gene>
    <name evidence="7" type="ORF">FUG_LOCUS331632</name>
</gene>
<name>A0A2H3HJ65_GIBZA</name>
<evidence type="ECO:0000256" key="1">
    <source>
        <dbReference type="ARBA" id="ARBA00001974"/>
    </source>
</evidence>
<dbReference type="EC" id="1.4.3.-" evidence="6"/>
<feature type="binding site" evidence="5">
    <location>
        <position position="278"/>
    </location>
    <ligand>
        <name>FAD</name>
        <dbReference type="ChEBI" id="CHEBI:57692"/>
    </ligand>
</feature>
<evidence type="ECO:0000256" key="5">
    <source>
        <dbReference type="PIRSR" id="PIRSR601613-1"/>
    </source>
</evidence>
<dbReference type="InterPro" id="IPR036188">
    <property type="entry name" value="FAD/NAD-bd_sf"/>
</dbReference>
<keyword evidence="6" id="KW-0285">Flavoprotein</keyword>
<evidence type="ECO:0000256" key="6">
    <source>
        <dbReference type="RuleBase" id="RU362067"/>
    </source>
</evidence>
<dbReference type="SUPFAM" id="SSF51905">
    <property type="entry name" value="FAD/NAD(P)-binding domain"/>
    <property type="match status" value="1"/>
</dbReference>
<dbReference type="Gene3D" id="3.50.50.60">
    <property type="entry name" value="FAD/NAD(P)-binding domain"/>
    <property type="match status" value="2"/>
</dbReference>
<dbReference type="PRINTS" id="PR00757">
    <property type="entry name" value="AMINEOXDASEF"/>
</dbReference>
<dbReference type="GO" id="GO:0097621">
    <property type="term" value="F:monoamine oxidase activity"/>
    <property type="evidence" value="ECO:0007669"/>
    <property type="project" value="UniProtKB-EC"/>
</dbReference>
<dbReference type="InterPro" id="IPR002937">
    <property type="entry name" value="Amino_oxidase"/>
</dbReference>
<evidence type="ECO:0000313" key="7">
    <source>
        <dbReference type="EMBL" id="VIO59051.1"/>
    </source>
</evidence>
<dbReference type="InterPro" id="IPR050703">
    <property type="entry name" value="Flavin_MAO"/>
</dbReference>
<keyword evidence="3 6" id="KW-0560">Oxidoreductase</keyword>
<comment type="cofactor">
    <cofactor evidence="1 6">
        <name>FAD</name>
        <dbReference type="ChEBI" id="CHEBI:57692"/>
    </cofactor>
</comment>
<sequence>MTTQDGCHYHINEGLTHGVPSRAKIYPAERLAQGQQTLDTIVIGAGYAGLIAARNLALQGKRVVLLEARDRIGGRTFTSDIDGYGYEMGGNWIHWGQPHVYAEVSRYSMANELVSSQDYTYEEGNYCSTMIHGVGGRLTHQEEEHIGETAMSIFCNVDGQDGRGVVPFPHNATHNAEAFATWDKVSCQDRLDQIKDKLSPLQLAFLTSTLMHISGANNEDVSVAELLRWWALCDYRNSGITDYGLLYKLKCGQTGLAKAIFNEGVLLGNLQYKFSAPVVTIRDEGASVEVTTRGGQQFRAKTVISTIPLNVLSSIQFTPPLPTGKVLAARQGHVNKATKTHFEVEGTAMRSWSGVAYPSKGQMYLYGDGLTPAGNTHIIAFGPDPELLAGKDVEKIKGALTHVKDAEVKRIVFHDWNQDEFSQGTWAVYPPNFATKYLDDLQKPVGRIHFASADWAEGWRGFIDGAIEQGVRASLAVSKELASHRAAPKRSHL</sequence>
<evidence type="ECO:0000256" key="2">
    <source>
        <dbReference type="ARBA" id="ARBA00005995"/>
    </source>
</evidence>
<accession>A0A2H3HJ65</accession>
<dbReference type="AlphaFoldDB" id="A0A2H3HJ65"/>
<dbReference type="Gene3D" id="3.90.660.10">
    <property type="match status" value="2"/>
</dbReference>
<reference evidence="7" key="1">
    <citation type="submission" date="2019-04" db="EMBL/GenBank/DDBJ databases">
        <authorList>
            <person name="Melise S."/>
            <person name="Noan J."/>
            <person name="Okalmin O."/>
        </authorList>
    </citation>
    <scope>NUCLEOTIDE SEQUENCE</scope>
    <source>
        <strain evidence="7">FN9</strain>
    </source>
</reference>